<comment type="caution">
    <text evidence="9">The sequence shown here is derived from an EMBL/GenBank/DDBJ whole genome shotgun (WGS) entry which is preliminary data.</text>
</comment>
<dbReference type="EMBL" id="JACYXJ010000007">
    <property type="protein sequence ID" value="MBD8878549.1"/>
    <property type="molecule type" value="Genomic_DNA"/>
</dbReference>
<dbReference type="PANTHER" id="PTHR36964">
    <property type="entry name" value="PROTEIN-METHIONINE-SULFOXIDE REDUCTASE HEME-BINDING SUBUNIT MSRQ"/>
    <property type="match status" value="1"/>
</dbReference>
<keyword evidence="3 7" id="KW-0812">Transmembrane</keyword>
<keyword evidence="6 7" id="KW-0472">Membrane</keyword>
<proteinExistence type="predicted"/>
<gene>
    <name evidence="9" type="ORF">IG617_19820</name>
</gene>
<keyword evidence="10" id="KW-1185">Reference proteome</keyword>
<evidence type="ECO:0000256" key="1">
    <source>
        <dbReference type="ARBA" id="ARBA00004141"/>
    </source>
</evidence>
<feature type="transmembrane region" description="Helical" evidence="7">
    <location>
        <begin position="146"/>
        <end position="165"/>
    </location>
</feature>
<keyword evidence="2" id="KW-0813">Transport</keyword>
<evidence type="ECO:0000256" key="7">
    <source>
        <dbReference type="SAM" id="Phobius"/>
    </source>
</evidence>
<dbReference type="RefSeq" id="WP_192110955.1">
    <property type="nucleotide sequence ID" value="NZ_JACYXJ010000007.1"/>
</dbReference>
<dbReference type="Proteomes" id="UP000615687">
    <property type="component" value="Unassembled WGS sequence"/>
</dbReference>
<evidence type="ECO:0000256" key="6">
    <source>
        <dbReference type="ARBA" id="ARBA00023136"/>
    </source>
</evidence>
<dbReference type="Pfam" id="PF01794">
    <property type="entry name" value="Ferric_reduct"/>
    <property type="match status" value="1"/>
</dbReference>
<keyword evidence="4 7" id="KW-1133">Transmembrane helix</keyword>
<evidence type="ECO:0000256" key="2">
    <source>
        <dbReference type="ARBA" id="ARBA00022448"/>
    </source>
</evidence>
<evidence type="ECO:0000259" key="8">
    <source>
        <dbReference type="Pfam" id="PF01794"/>
    </source>
</evidence>
<feature type="transmembrane region" description="Helical" evidence="7">
    <location>
        <begin position="12"/>
        <end position="31"/>
    </location>
</feature>
<keyword evidence="5" id="KW-0408">Iron</keyword>
<evidence type="ECO:0000313" key="9">
    <source>
        <dbReference type="EMBL" id="MBD8878549.1"/>
    </source>
</evidence>
<accession>A0ABR9CFA0</accession>
<comment type="subcellular location">
    <subcellularLocation>
        <location evidence="1">Membrane</location>
        <topology evidence="1">Multi-pass membrane protein</topology>
    </subcellularLocation>
</comment>
<evidence type="ECO:0000256" key="4">
    <source>
        <dbReference type="ARBA" id="ARBA00022989"/>
    </source>
</evidence>
<feature type="transmembrane region" description="Helical" evidence="7">
    <location>
        <begin position="106"/>
        <end position="126"/>
    </location>
</feature>
<name>A0ABR9CFA0_9HYPH</name>
<dbReference type="PANTHER" id="PTHR36964:SF1">
    <property type="entry name" value="PROTEIN-METHIONINE-SULFOXIDE REDUCTASE HEME-BINDING SUBUNIT MSRQ"/>
    <property type="match status" value="1"/>
</dbReference>
<evidence type="ECO:0000256" key="5">
    <source>
        <dbReference type="ARBA" id="ARBA00023004"/>
    </source>
</evidence>
<protein>
    <submittedName>
        <fullName evidence="9">Ferric reductase-like transmembrane domain-containing protein</fullName>
    </submittedName>
</protein>
<reference evidence="9 10" key="1">
    <citation type="submission" date="2020-09" db="EMBL/GenBank/DDBJ databases">
        <title>The genome sequence of type strain Labrenzia polysiphoniae KACC 19711.</title>
        <authorList>
            <person name="Liu Y."/>
        </authorList>
    </citation>
    <scope>NUCLEOTIDE SEQUENCE [LARGE SCALE GENOMIC DNA]</scope>
    <source>
        <strain evidence="9 10">KACC 19711</strain>
    </source>
</reference>
<feature type="transmembrane region" description="Helical" evidence="7">
    <location>
        <begin position="76"/>
        <end position="94"/>
    </location>
</feature>
<evidence type="ECO:0000256" key="3">
    <source>
        <dbReference type="ARBA" id="ARBA00022692"/>
    </source>
</evidence>
<organism evidence="9 10">
    <name type="scientific">Roseibium polysiphoniae</name>
    <dbReference type="NCBI Taxonomy" id="2571221"/>
    <lineage>
        <taxon>Bacteria</taxon>
        <taxon>Pseudomonadati</taxon>
        <taxon>Pseudomonadota</taxon>
        <taxon>Alphaproteobacteria</taxon>
        <taxon>Hyphomicrobiales</taxon>
        <taxon>Stappiaceae</taxon>
        <taxon>Roseibium</taxon>
    </lineage>
</organism>
<feature type="transmembrane region" description="Helical" evidence="7">
    <location>
        <begin position="43"/>
        <end position="61"/>
    </location>
</feature>
<sequence length="201" mass="22258">MLKSLLNSPYSFWALLALPSIAMINGALSGGDLEPLLHPTGEFAARFMIIAMMLTPLRMLFPKSALVLWLMRRRRYLGVAAFGYAALHTLYYVIDLGSLSAVMADMVKFGIWTGWVAFIIFVPLAITSNDASVRLLRRSWKTLQRFVYPAAVATLLHWLFVHSNFGPALVHFVPLAGLEIYRIWKTTSATSPASAEGNAAP</sequence>
<evidence type="ECO:0000313" key="10">
    <source>
        <dbReference type="Proteomes" id="UP000615687"/>
    </source>
</evidence>
<feature type="domain" description="Ferric oxidoreductase" evidence="8">
    <location>
        <begin position="41"/>
        <end position="154"/>
    </location>
</feature>
<dbReference type="InterPro" id="IPR022837">
    <property type="entry name" value="MsrQ-like"/>
</dbReference>
<dbReference type="InterPro" id="IPR013130">
    <property type="entry name" value="Fe3_Rdtase_TM_dom"/>
</dbReference>